<evidence type="ECO:0000256" key="1">
    <source>
        <dbReference type="SAM" id="MobiDB-lite"/>
    </source>
</evidence>
<reference evidence="4" key="1">
    <citation type="submission" date="2015-10" db="EMBL/GenBank/DDBJ databases">
        <title>Niche specialization of a soil ammonia-oxidizing archaeon, Candidatus Nitrosocosmicus oleophilus.</title>
        <authorList>
            <person name="Jung M.-Y."/>
            <person name="Rhee S.-K."/>
        </authorList>
    </citation>
    <scope>NUCLEOTIDE SEQUENCE [LARGE SCALE GENOMIC DNA]</scope>
    <source>
        <strain evidence="4">MY3</strain>
    </source>
</reference>
<evidence type="ECO:0000313" key="4">
    <source>
        <dbReference type="Proteomes" id="UP000058925"/>
    </source>
</evidence>
<feature type="region of interest" description="Disordered" evidence="1">
    <location>
        <begin position="77"/>
        <end position="111"/>
    </location>
</feature>
<feature type="transmembrane region" description="Helical" evidence="2">
    <location>
        <begin position="21"/>
        <end position="40"/>
    </location>
</feature>
<keyword evidence="4" id="KW-1185">Reference proteome</keyword>
<proteinExistence type="predicted"/>
<protein>
    <submittedName>
        <fullName evidence="3">Uncharacterized protein</fullName>
    </submittedName>
</protein>
<name>A0A654LXQ7_9ARCH</name>
<dbReference type="Proteomes" id="UP000058925">
    <property type="component" value="Chromosome"/>
</dbReference>
<dbReference type="AlphaFoldDB" id="A0A654LXQ7"/>
<dbReference type="KEGG" id="taa:NMY3_02083"/>
<accession>A0A654LXQ7</accession>
<feature type="compositionally biased region" description="Polar residues" evidence="1">
    <location>
        <begin position="82"/>
        <end position="91"/>
    </location>
</feature>
<feature type="compositionally biased region" description="Low complexity" evidence="1">
    <location>
        <begin position="92"/>
        <end position="105"/>
    </location>
</feature>
<evidence type="ECO:0000313" key="3">
    <source>
        <dbReference type="EMBL" id="ALI36284.1"/>
    </source>
</evidence>
<organism evidence="3 4">
    <name type="scientific">Candidatus Nitrosocosmicus oleophilus</name>
    <dbReference type="NCBI Taxonomy" id="1353260"/>
    <lineage>
        <taxon>Archaea</taxon>
        <taxon>Nitrososphaerota</taxon>
        <taxon>Nitrososphaeria</taxon>
        <taxon>Nitrososphaerales</taxon>
        <taxon>Nitrososphaeraceae</taxon>
        <taxon>Candidatus Nitrosocosmicus</taxon>
    </lineage>
</organism>
<dbReference type="EMBL" id="CP012850">
    <property type="protein sequence ID" value="ALI36284.1"/>
    <property type="molecule type" value="Genomic_DNA"/>
</dbReference>
<evidence type="ECO:0000256" key="2">
    <source>
        <dbReference type="SAM" id="Phobius"/>
    </source>
</evidence>
<sequence>MNVLNNPMAIDIEVSHKISIKFYYTFLMLIGIFVIISIGYDVESIATFAQYDSTNSISQIEQENFYQPEIISTNNQDEESFSKNSFANPNVGSNSNNTASNGSGTPDFRQDLSGKYTNPKYGISEFEIPTGWYATDSMNGDNGIILTILPSTTQEFFTDLNSLSNNDTLPIINLVVQDKEDLKERQSEAFADSGPSSLSTKCTELNPNSTSTINGKQFQISTMKCLTADKEPVPGGIDFGHNEITKSYKFDTLTKIYVLQLVLSSEYSSDKIVNEAYLSKFQPILDDTIQTLRIE</sequence>
<keyword evidence="2" id="KW-1133">Transmembrane helix</keyword>
<keyword evidence="2" id="KW-0812">Transmembrane</keyword>
<gene>
    <name evidence="3" type="ORF">NMY3_02083</name>
</gene>
<keyword evidence="2" id="KW-0472">Membrane</keyword>